<protein>
    <submittedName>
        <fullName evidence="1">Uncharacterized protein</fullName>
    </submittedName>
</protein>
<comment type="caution">
    <text evidence="1">The sequence shown here is derived from an EMBL/GenBank/DDBJ whole genome shotgun (WGS) entry which is preliminary data.</text>
</comment>
<dbReference type="EMBL" id="CAWUPB010000858">
    <property type="protein sequence ID" value="CAK7327731.1"/>
    <property type="molecule type" value="Genomic_DNA"/>
</dbReference>
<sequence>MAHCARPSREDGPTHGTAACQLKSFKIEEFDRRRPFDQCLRSCVTAARRLAVEIGGKLSSALALVSGQHQRDKYN</sequence>
<reference evidence="1 2" key="1">
    <citation type="submission" date="2024-01" db="EMBL/GenBank/DDBJ databases">
        <authorList>
            <person name="Waweru B."/>
        </authorList>
    </citation>
    <scope>NUCLEOTIDE SEQUENCE [LARGE SCALE GENOMIC DNA]</scope>
</reference>
<gene>
    <name evidence="1" type="ORF">DCAF_LOCUS5447</name>
</gene>
<evidence type="ECO:0000313" key="2">
    <source>
        <dbReference type="Proteomes" id="UP001314170"/>
    </source>
</evidence>
<keyword evidence="2" id="KW-1185">Reference proteome</keyword>
<dbReference type="Proteomes" id="UP001314170">
    <property type="component" value="Unassembled WGS sequence"/>
</dbReference>
<name>A0AAV1R153_9ROSI</name>
<evidence type="ECO:0000313" key="1">
    <source>
        <dbReference type="EMBL" id="CAK7327731.1"/>
    </source>
</evidence>
<accession>A0AAV1R153</accession>
<organism evidence="1 2">
    <name type="scientific">Dovyalis caffra</name>
    <dbReference type="NCBI Taxonomy" id="77055"/>
    <lineage>
        <taxon>Eukaryota</taxon>
        <taxon>Viridiplantae</taxon>
        <taxon>Streptophyta</taxon>
        <taxon>Embryophyta</taxon>
        <taxon>Tracheophyta</taxon>
        <taxon>Spermatophyta</taxon>
        <taxon>Magnoliopsida</taxon>
        <taxon>eudicotyledons</taxon>
        <taxon>Gunneridae</taxon>
        <taxon>Pentapetalae</taxon>
        <taxon>rosids</taxon>
        <taxon>fabids</taxon>
        <taxon>Malpighiales</taxon>
        <taxon>Salicaceae</taxon>
        <taxon>Flacourtieae</taxon>
        <taxon>Dovyalis</taxon>
    </lineage>
</organism>
<dbReference type="AlphaFoldDB" id="A0AAV1R153"/>
<proteinExistence type="predicted"/>